<dbReference type="HOGENOM" id="CLU_3234276_0_0_6"/>
<dbReference type="Proteomes" id="UP000001022">
    <property type="component" value="Chromosome"/>
</dbReference>
<evidence type="ECO:0000313" key="2">
    <source>
        <dbReference type="EMBL" id="AAP95808.1"/>
    </source>
</evidence>
<dbReference type="AlphaFoldDB" id="Q7VMP8"/>
<keyword evidence="3" id="KW-1185">Reference proteome</keyword>
<keyword evidence="1" id="KW-0812">Transmembrane</keyword>
<dbReference type="KEGG" id="hdu:HD_0925"/>
<feature type="transmembrane region" description="Helical" evidence="1">
    <location>
        <begin position="15"/>
        <end position="33"/>
    </location>
</feature>
<evidence type="ECO:0000256" key="1">
    <source>
        <dbReference type="SAM" id="Phobius"/>
    </source>
</evidence>
<proteinExistence type="predicted"/>
<protein>
    <submittedName>
        <fullName evidence="2">Uncharacterized protein</fullName>
    </submittedName>
</protein>
<evidence type="ECO:0000313" key="3">
    <source>
        <dbReference type="Proteomes" id="UP000001022"/>
    </source>
</evidence>
<keyword evidence="1" id="KW-0472">Membrane</keyword>
<sequence length="43" mass="5047">MFGANKKQKAERITFRFLFVLFYFLVTVSIALFDAPKPFSPLF</sequence>
<dbReference type="EMBL" id="AE017143">
    <property type="protein sequence ID" value="AAP95808.1"/>
    <property type="molecule type" value="Genomic_DNA"/>
</dbReference>
<gene>
    <name evidence="2" type="ordered locus">HD_0925</name>
</gene>
<keyword evidence="1" id="KW-1133">Transmembrane helix</keyword>
<name>Q7VMP8_HAEDU</name>
<accession>Q7VMP8</accession>
<reference evidence="3" key="1">
    <citation type="submission" date="2003-06" db="EMBL/GenBank/DDBJ databases">
        <title>The complete genome sequence of Haemophilus ducreyi.</title>
        <authorList>
            <person name="Munson R.S. Jr."/>
            <person name="Ray W.C."/>
            <person name="Mahairas G."/>
            <person name="Sabo P."/>
            <person name="Mungur R."/>
            <person name="Johnson L."/>
            <person name="Nguyen D."/>
            <person name="Wang J."/>
            <person name="Forst C."/>
            <person name="Hood L."/>
        </authorList>
    </citation>
    <scope>NUCLEOTIDE SEQUENCE [LARGE SCALE GENOMIC DNA]</scope>
    <source>
        <strain evidence="3">35000HP / ATCC 700724</strain>
    </source>
</reference>
<organism evidence="2 3">
    <name type="scientific">Haemophilus ducreyi (strain 35000HP / ATCC 700724)</name>
    <dbReference type="NCBI Taxonomy" id="233412"/>
    <lineage>
        <taxon>Bacteria</taxon>
        <taxon>Pseudomonadati</taxon>
        <taxon>Pseudomonadota</taxon>
        <taxon>Gammaproteobacteria</taxon>
        <taxon>Pasteurellales</taxon>
        <taxon>Pasteurellaceae</taxon>
        <taxon>Haemophilus</taxon>
    </lineage>
</organism>